<feature type="non-terminal residue" evidence="2">
    <location>
        <position position="141"/>
    </location>
</feature>
<dbReference type="PANTHER" id="PTHR12604:SF2">
    <property type="entry name" value="X-RAY REPAIR CROSS-COMPLEMENTING PROTEIN 6"/>
    <property type="match status" value="1"/>
</dbReference>
<accession>A0AA38CFG1</accession>
<organism evidence="2 3">
    <name type="scientific">Taxus chinensis</name>
    <name type="common">Chinese yew</name>
    <name type="synonym">Taxus wallichiana var. chinensis</name>
    <dbReference type="NCBI Taxonomy" id="29808"/>
    <lineage>
        <taxon>Eukaryota</taxon>
        <taxon>Viridiplantae</taxon>
        <taxon>Streptophyta</taxon>
        <taxon>Embryophyta</taxon>
        <taxon>Tracheophyta</taxon>
        <taxon>Spermatophyta</taxon>
        <taxon>Pinopsida</taxon>
        <taxon>Pinidae</taxon>
        <taxon>Conifers II</taxon>
        <taxon>Cupressales</taxon>
        <taxon>Taxaceae</taxon>
        <taxon>Taxus</taxon>
    </lineage>
</organism>
<dbReference type="GO" id="GO:0043564">
    <property type="term" value="C:Ku70:Ku80 complex"/>
    <property type="evidence" value="ECO:0007669"/>
    <property type="project" value="TreeGrafter"/>
</dbReference>
<dbReference type="AlphaFoldDB" id="A0AA38CFG1"/>
<dbReference type="GO" id="GO:0042162">
    <property type="term" value="F:telomeric DNA binding"/>
    <property type="evidence" value="ECO:0007669"/>
    <property type="project" value="TreeGrafter"/>
</dbReference>
<dbReference type="Gene3D" id="3.40.50.410">
    <property type="entry name" value="von Willebrand factor, type A domain"/>
    <property type="match status" value="1"/>
</dbReference>
<name>A0AA38CFG1_TAXCH</name>
<dbReference type="SUPFAM" id="SSF53300">
    <property type="entry name" value="vWA-like"/>
    <property type="match status" value="1"/>
</dbReference>
<reference evidence="2 3" key="1">
    <citation type="journal article" date="2021" name="Nat. Plants">
        <title>The Taxus genome provides insights into paclitaxel biosynthesis.</title>
        <authorList>
            <person name="Xiong X."/>
            <person name="Gou J."/>
            <person name="Liao Q."/>
            <person name="Li Y."/>
            <person name="Zhou Q."/>
            <person name="Bi G."/>
            <person name="Li C."/>
            <person name="Du R."/>
            <person name="Wang X."/>
            <person name="Sun T."/>
            <person name="Guo L."/>
            <person name="Liang H."/>
            <person name="Lu P."/>
            <person name="Wu Y."/>
            <person name="Zhang Z."/>
            <person name="Ro D.K."/>
            <person name="Shang Y."/>
            <person name="Huang S."/>
            <person name="Yan J."/>
        </authorList>
    </citation>
    <scope>NUCLEOTIDE SEQUENCE [LARGE SCALE GENOMIC DNA]</scope>
    <source>
        <strain evidence="2">Ta-2019</strain>
    </source>
</reference>
<evidence type="ECO:0000313" key="2">
    <source>
        <dbReference type="EMBL" id="KAH9298231.1"/>
    </source>
</evidence>
<dbReference type="Pfam" id="PF03731">
    <property type="entry name" value="Ku_N"/>
    <property type="match status" value="1"/>
</dbReference>
<protein>
    <recommendedName>
        <fullName evidence="1">Ku70/Ku80 N-terminal alpha/beta domain-containing protein</fullName>
    </recommendedName>
</protein>
<sequence>RERRNLQESEGVYVFNVPEREDLDRPTARLIKDFSHIESNFEKEIGSQSGIIPGSRENPLYNALWVAQGLLRKGSTRNVEKRILLFTNNDDPFGNADPVAKADMRRTTIQRGKDAQDLGISIELFPLSRPGEEFNVSIFYA</sequence>
<gene>
    <name evidence="2" type="ORF">KI387_029913</name>
</gene>
<dbReference type="InterPro" id="IPR036465">
    <property type="entry name" value="vWFA_dom_sf"/>
</dbReference>
<keyword evidence="3" id="KW-1185">Reference proteome</keyword>
<dbReference type="GO" id="GO:0000723">
    <property type="term" value="P:telomere maintenance"/>
    <property type="evidence" value="ECO:0007669"/>
    <property type="project" value="TreeGrafter"/>
</dbReference>
<comment type="caution">
    <text evidence="2">The sequence shown here is derived from an EMBL/GenBank/DDBJ whole genome shotgun (WGS) entry which is preliminary data.</text>
</comment>
<feature type="non-terminal residue" evidence="2">
    <location>
        <position position="1"/>
    </location>
</feature>
<feature type="domain" description="Ku70/Ku80 N-terminal alpha/beta" evidence="1">
    <location>
        <begin position="4"/>
        <end position="140"/>
    </location>
</feature>
<proteinExistence type="predicted"/>
<dbReference type="EMBL" id="JAHRHJ020000010">
    <property type="protein sequence ID" value="KAH9298231.1"/>
    <property type="molecule type" value="Genomic_DNA"/>
</dbReference>
<dbReference type="GO" id="GO:0006303">
    <property type="term" value="P:double-strand break repair via nonhomologous end joining"/>
    <property type="evidence" value="ECO:0007669"/>
    <property type="project" value="TreeGrafter"/>
</dbReference>
<dbReference type="InterPro" id="IPR005161">
    <property type="entry name" value="Ku_N"/>
</dbReference>
<evidence type="ECO:0000313" key="3">
    <source>
        <dbReference type="Proteomes" id="UP000824469"/>
    </source>
</evidence>
<evidence type="ECO:0000259" key="1">
    <source>
        <dbReference type="Pfam" id="PF03731"/>
    </source>
</evidence>
<dbReference type="Proteomes" id="UP000824469">
    <property type="component" value="Unassembled WGS sequence"/>
</dbReference>
<dbReference type="PANTHER" id="PTHR12604">
    <property type="entry name" value="KU AUTOANTIGEN DNA HELICASE"/>
    <property type="match status" value="1"/>
</dbReference>
<dbReference type="GO" id="GO:0003690">
    <property type="term" value="F:double-stranded DNA binding"/>
    <property type="evidence" value="ECO:0007669"/>
    <property type="project" value="TreeGrafter"/>
</dbReference>